<sequence length="114" mass="12706">MRLLRMLKKRYLSSHNLFNSIIICLPVLPMTSLHPIQIVVLNDERNWRSGLRVRLLNSCMAKGGKGKKGGHETDVHGEEDVSTSDQPNDKHSEETSQPSDAIGEHVSEESTGDT</sequence>
<keyword evidence="3" id="KW-1185">Reference proteome</keyword>
<name>A0A453HFL2_AEGTS</name>
<evidence type="ECO:0000313" key="2">
    <source>
        <dbReference type="EnsemblPlants" id="AET4Gv20178100.6"/>
    </source>
</evidence>
<dbReference type="EnsemblPlants" id="AET4Gv20178100.6">
    <property type="protein sequence ID" value="AET4Gv20178100.6"/>
    <property type="gene ID" value="AET4Gv20178100"/>
</dbReference>
<accession>A0A453HFL2</accession>
<dbReference type="AlphaFoldDB" id="A0A453HFL2"/>
<feature type="compositionally biased region" description="Basic and acidic residues" evidence="1">
    <location>
        <begin position="69"/>
        <end position="79"/>
    </location>
</feature>
<evidence type="ECO:0000313" key="3">
    <source>
        <dbReference type="Proteomes" id="UP000015105"/>
    </source>
</evidence>
<dbReference type="Proteomes" id="UP000015105">
    <property type="component" value="Chromosome 4D"/>
</dbReference>
<feature type="region of interest" description="Disordered" evidence="1">
    <location>
        <begin position="61"/>
        <end position="114"/>
    </location>
</feature>
<reference evidence="2" key="4">
    <citation type="submission" date="2019-03" db="UniProtKB">
        <authorList>
            <consortium name="EnsemblPlants"/>
        </authorList>
    </citation>
    <scope>IDENTIFICATION</scope>
</reference>
<organism evidence="2 3">
    <name type="scientific">Aegilops tauschii subsp. strangulata</name>
    <name type="common">Goatgrass</name>
    <dbReference type="NCBI Taxonomy" id="200361"/>
    <lineage>
        <taxon>Eukaryota</taxon>
        <taxon>Viridiplantae</taxon>
        <taxon>Streptophyta</taxon>
        <taxon>Embryophyta</taxon>
        <taxon>Tracheophyta</taxon>
        <taxon>Spermatophyta</taxon>
        <taxon>Magnoliopsida</taxon>
        <taxon>Liliopsida</taxon>
        <taxon>Poales</taxon>
        <taxon>Poaceae</taxon>
        <taxon>BOP clade</taxon>
        <taxon>Pooideae</taxon>
        <taxon>Triticodae</taxon>
        <taxon>Triticeae</taxon>
        <taxon>Triticinae</taxon>
        <taxon>Aegilops</taxon>
    </lineage>
</organism>
<protein>
    <submittedName>
        <fullName evidence="2">Uncharacterized protein</fullName>
    </submittedName>
</protein>
<reference evidence="3" key="2">
    <citation type="journal article" date="2017" name="Nat. Plants">
        <title>The Aegilops tauschii genome reveals multiple impacts of transposons.</title>
        <authorList>
            <person name="Zhao G."/>
            <person name="Zou C."/>
            <person name="Li K."/>
            <person name="Wang K."/>
            <person name="Li T."/>
            <person name="Gao L."/>
            <person name="Zhang X."/>
            <person name="Wang H."/>
            <person name="Yang Z."/>
            <person name="Liu X."/>
            <person name="Jiang W."/>
            <person name="Mao L."/>
            <person name="Kong X."/>
            <person name="Jiao Y."/>
            <person name="Jia J."/>
        </authorList>
    </citation>
    <scope>NUCLEOTIDE SEQUENCE [LARGE SCALE GENOMIC DNA]</scope>
    <source>
        <strain evidence="3">cv. AL8/78</strain>
    </source>
</reference>
<evidence type="ECO:0000256" key="1">
    <source>
        <dbReference type="SAM" id="MobiDB-lite"/>
    </source>
</evidence>
<reference evidence="2" key="3">
    <citation type="journal article" date="2017" name="Nature">
        <title>Genome sequence of the progenitor of the wheat D genome Aegilops tauschii.</title>
        <authorList>
            <person name="Luo M.C."/>
            <person name="Gu Y.Q."/>
            <person name="Puiu D."/>
            <person name="Wang H."/>
            <person name="Twardziok S.O."/>
            <person name="Deal K.R."/>
            <person name="Huo N."/>
            <person name="Zhu T."/>
            <person name="Wang L."/>
            <person name="Wang Y."/>
            <person name="McGuire P.E."/>
            <person name="Liu S."/>
            <person name="Long H."/>
            <person name="Ramasamy R.K."/>
            <person name="Rodriguez J.C."/>
            <person name="Van S.L."/>
            <person name="Yuan L."/>
            <person name="Wang Z."/>
            <person name="Xia Z."/>
            <person name="Xiao L."/>
            <person name="Anderson O.D."/>
            <person name="Ouyang S."/>
            <person name="Liang Y."/>
            <person name="Zimin A.V."/>
            <person name="Pertea G."/>
            <person name="Qi P."/>
            <person name="Bennetzen J.L."/>
            <person name="Dai X."/>
            <person name="Dawson M.W."/>
            <person name="Muller H.G."/>
            <person name="Kugler K."/>
            <person name="Rivarola-Duarte L."/>
            <person name="Spannagl M."/>
            <person name="Mayer K.F.X."/>
            <person name="Lu F.H."/>
            <person name="Bevan M.W."/>
            <person name="Leroy P."/>
            <person name="Li P."/>
            <person name="You F.M."/>
            <person name="Sun Q."/>
            <person name="Liu Z."/>
            <person name="Lyons E."/>
            <person name="Wicker T."/>
            <person name="Salzberg S.L."/>
            <person name="Devos K.M."/>
            <person name="Dvorak J."/>
        </authorList>
    </citation>
    <scope>NUCLEOTIDE SEQUENCE [LARGE SCALE GENOMIC DNA]</scope>
    <source>
        <strain evidence="2">cv. AL8/78</strain>
    </source>
</reference>
<proteinExistence type="predicted"/>
<reference evidence="2" key="5">
    <citation type="journal article" date="2021" name="G3 (Bethesda)">
        <title>Aegilops tauschii genome assembly Aet v5.0 features greater sequence contiguity and improved annotation.</title>
        <authorList>
            <person name="Wang L."/>
            <person name="Zhu T."/>
            <person name="Rodriguez J.C."/>
            <person name="Deal K.R."/>
            <person name="Dubcovsky J."/>
            <person name="McGuire P.E."/>
            <person name="Lux T."/>
            <person name="Spannagl M."/>
            <person name="Mayer K.F.X."/>
            <person name="Baldrich P."/>
            <person name="Meyers B.C."/>
            <person name="Huo N."/>
            <person name="Gu Y.Q."/>
            <person name="Zhou H."/>
            <person name="Devos K.M."/>
            <person name="Bennetzen J.L."/>
            <person name="Unver T."/>
            <person name="Budak H."/>
            <person name="Gulick P.J."/>
            <person name="Galiba G."/>
            <person name="Kalapos B."/>
            <person name="Nelson D.R."/>
            <person name="Li P."/>
            <person name="You F.M."/>
            <person name="Luo M.C."/>
            <person name="Dvorak J."/>
        </authorList>
    </citation>
    <scope>NUCLEOTIDE SEQUENCE [LARGE SCALE GENOMIC DNA]</scope>
    <source>
        <strain evidence="2">cv. AL8/78</strain>
    </source>
</reference>
<dbReference type="Gramene" id="AET4Gv20178100.6">
    <property type="protein sequence ID" value="AET4Gv20178100.6"/>
    <property type="gene ID" value="AET4Gv20178100"/>
</dbReference>
<reference evidence="3" key="1">
    <citation type="journal article" date="2014" name="Science">
        <title>Ancient hybridizations among the ancestral genomes of bread wheat.</title>
        <authorList>
            <consortium name="International Wheat Genome Sequencing Consortium,"/>
            <person name="Marcussen T."/>
            <person name="Sandve S.R."/>
            <person name="Heier L."/>
            <person name="Spannagl M."/>
            <person name="Pfeifer M."/>
            <person name="Jakobsen K.S."/>
            <person name="Wulff B.B."/>
            <person name="Steuernagel B."/>
            <person name="Mayer K.F."/>
            <person name="Olsen O.A."/>
        </authorList>
    </citation>
    <scope>NUCLEOTIDE SEQUENCE [LARGE SCALE GENOMIC DNA]</scope>
    <source>
        <strain evidence="3">cv. AL8/78</strain>
    </source>
</reference>